<dbReference type="PANTHER" id="PTHR36449">
    <property type="entry name" value="ACETYLTRANSFERASE-RELATED"/>
    <property type="match status" value="1"/>
</dbReference>
<evidence type="ECO:0000313" key="5">
    <source>
        <dbReference type="Proteomes" id="UP000232133"/>
    </source>
</evidence>
<dbReference type="InterPro" id="IPR016181">
    <property type="entry name" value="Acyl_CoA_acyltransferase"/>
</dbReference>
<evidence type="ECO:0000313" key="4">
    <source>
        <dbReference type="EMBL" id="ATZ60559.1"/>
    </source>
</evidence>
<keyword evidence="3" id="KW-0012">Acyltransferase</keyword>
<organism evidence="4 5">
    <name type="scientific">Methanobrevibacter smithii</name>
    <dbReference type="NCBI Taxonomy" id="2173"/>
    <lineage>
        <taxon>Archaea</taxon>
        <taxon>Methanobacteriati</taxon>
        <taxon>Methanobacteriota</taxon>
        <taxon>Methanomada group</taxon>
        <taxon>Methanobacteria</taxon>
        <taxon>Methanobacteriales</taxon>
        <taxon>Methanobacteriaceae</taxon>
        <taxon>Methanobrevibacter</taxon>
    </lineage>
</organism>
<evidence type="ECO:0000256" key="3">
    <source>
        <dbReference type="ARBA" id="ARBA00023315"/>
    </source>
</evidence>
<keyword evidence="1" id="KW-1277">Toxin-antitoxin system</keyword>
<reference evidence="4 5" key="1">
    <citation type="submission" date="2016-10" db="EMBL/GenBank/DDBJ databases">
        <authorList>
            <person name="Varghese N."/>
        </authorList>
    </citation>
    <scope>NUCLEOTIDE SEQUENCE [LARGE SCALE GENOMIC DNA]</scope>
    <source>
        <strain evidence="4 5">KB11</strain>
    </source>
</reference>
<dbReference type="SUPFAM" id="SSF55729">
    <property type="entry name" value="Acyl-CoA N-acyltransferases (Nat)"/>
    <property type="match status" value="1"/>
</dbReference>
<dbReference type="PANTHER" id="PTHR36449:SF1">
    <property type="entry name" value="ACETYLTRANSFERASE"/>
    <property type="match status" value="1"/>
</dbReference>
<dbReference type="Gene3D" id="3.40.630.30">
    <property type="match status" value="1"/>
</dbReference>
<proteinExistence type="predicted"/>
<evidence type="ECO:0008006" key="6">
    <source>
        <dbReference type="Google" id="ProtNLM"/>
    </source>
</evidence>
<accession>A0A2H4U8Y0</accession>
<keyword evidence="2" id="KW-0808">Transferase</keyword>
<dbReference type="AlphaFoldDB" id="A0A2H4U8Y0"/>
<dbReference type="GO" id="GO:0016746">
    <property type="term" value="F:acyltransferase activity"/>
    <property type="evidence" value="ECO:0007669"/>
    <property type="project" value="UniProtKB-KW"/>
</dbReference>
<sequence length="97" mass="11486">MPAIKIGRFAIDKKYAKQGLGSHIFRNIMLSILDISKNIVGLRFITVEAYAKAFNFYVEKNKFKYRKNDKKFIDKMDMIIKQNPQRCFNLYKDLKSI</sequence>
<protein>
    <recommendedName>
        <fullName evidence="6">N-acetyltransferase domain-containing protein</fullName>
    </recommendedName>
</protein>
<dbReference type="EMBL" id="CP017803">
    <property type="protein sequence ID" value="ATZ60559.1"/>
    <property type="molecule type" value="Genomic_DNA"/>
</dbReference>
<dbReference type="Proteomes" id="UP000232133">
    <property type="component" value="Chromosome"/>
</dbReference>
<evidence type="ECO:0000256" key="2">
    <source>
        <dbReference type="ARBA" id="ARBA00022679"/>
    </source>
</evidence>
<gene>
    <name evidence="4" type="ORF">BK798_05095</name>
</gene>
<evidence type="ECO:0000256" key="1">
    <source>
        <dbReference type="ARBA" id="ARBA00022649"/>
    </source>
</evidence>
<name>A0A2H4U8Y0_METSM</name>